<gene>
    <name evidence="4" type="ORF">Tco_1121329</name>
</gene>
<name>A0ABQ5IXD4_9ASTR</name>
<reference evidence="4" key="1">
    <citation type="journal article" date="2022" name="Int. J. Mol. Sci.">
        <title>Draft Genome of Tanacetum Coccineum: Genomic Comparison of Closely Related Tanacetum-Family Plants.</title>
        <authorList>
            <person name="Yamashiro T."/>
            <person name="Shiraishi A."/>
            <person name="Nakayama K."/>
            <person name="Satake H."/>
        </authorList>
    </citation>
    <scope>NUCLEOTIDE SEQUENCE</scope>
</reference>
<evidence type="ECO:0000259" key="3">
    <source>
        <dbReference type="Pfam" id="PF07727"/>
    </source>
</evidence>
<evidence type="ECO:0000256" key="1">
    <source>
        <dbReference type="SAM" id="Coils"/>
    </source>
</evidence>
<feature type="domain" description="Reverse transcriptase Ty1/copia-type" evidence="3">
    <location>
        <begin position="41"/>
        <end position="161"/>
    </location>
</feature>
<proteinExistence type="predicted"/>
<evidence type="ECO:0000313" key="5">
    <source>
        <dbReference type="Proteomes" id="UP001151760"/>
    </source>
</evidence>
<accession>A0ABQ5IXD4</accession>
<evidence type="ECO:0000256" key="2">
    <source>
        <dbReference type="SAM" id="MobiDB-lite"/>
    </source>
</evidence>
<organism evidence="4 5">
    <name type="scientific">Tanacetum coccineum</name>
    <dbReference type="NCBI Taxonomy" id="301880"/>
    <lineage>
        <taxon>Eukaryota</taxon>
        <taxon>Viridiplantae</taxon>
        <taxon>Streptophyta</taxon>
        <taxon>Embryophyta</taxon>
        <taxon>Tracheophyta</taxon>
        <taxon>Spermatophyta</taxon>
        <taxon>Magnoliopsida</taxon>
        <taxon>eudicotyledons</taxon>
        <taxon>Gunneridae</taxon>
        <taxon>Pentapetalae</taxon>
        <taxon>asterids</taxon>
        <taxon>campanulids</taxon>
        <taxon>Asterales</taxon>
        <taxon>Asteraceae</taxon>
        <taxon>Asteroideae</taxon>
        <taxon>Anthemideae</taxon>
        <taxon>Anthemidinae</taxon>
        <taxon>Tanacetum</taxon>
    </lineage>
</organism>
<feature type="coiled-coil region" evidence="1">
    <location>
        <begin position="238"/>
        <end position="265"/>
    </location>
</feature>
<evidence type="ECO:0000313" key="4">
    <source>
        <dbReference type="EMBL" id="GJU04899.1"/>
    </source>
</evidence>
<comment type="caution">
    <text evidence="4">The sequence shown here is derived from an EMBL/GenBank/DDBJ whole genome shotgun (WGS) entry which is preliminary data.</text>
</comment>
<sequence length="480" mass="54277">MKVEESLNVTFDESPPPTKLSPLVNDDVGEEEDIEMPLLNNQSITGTTWVYRNKLDENGIVSRNKASLVAQGYNQQEGIDYDETYASITRLESIRILLAIACANDFKLYQMDVKSAFLNGFINEEVYIAQPLGFIDFEKPNYVYKLKKALYGLKQAPKDCNGKKYAKRQHTLSRIDFVEVLSGNSRQLPRYAQNLDVDSENLHWWLQDGLGGYDWSKDFEIESVNYALNNYDSEREKHSRARLEIQGYELALESLESRILVHEKNELAWGKQSKANTQKPKTVYESVNRDKVIIEDWNSDDEDNVSEVQTVNPLLLSPHKVANAGESSFVYLGGQIPINASTLSNADLPTDPNMTFTGLPKGQILRDQIYAVQQEERSKRLLQYNKLCNARGTATVQTTEGLVLVDLTIWEKGGVHQPLGFVDPAHPNKVYKERTATTPIESNKPLVKDEDGEDVDVTMLIGASLDENQQQVSVNFILED</sequence>
<reference evidence="4" key="2">
    <citation type="submission" date="2022-01" db="EMBL/GenBank/DDBJ databases">
        <authorList>
            <person name="Yamashiro T."/>
            <person name="Shiraishi A."/>
            <person name="Satake H."/>
            <person name="Nakayama K."/>
        </authorList>
    </citation>
    <scope>NUCLEOTIDE SEQUENCE</scope>
</reference>
<keyword evidence="1" id="KW-0175">Coiled coil</keyword>
<keyword evidence="5" id="KW-1185">Reference proteome</keyword>
<dbReference type="EMBL" id="BQNB010021294">
    <property type="protein sequence ID" value="GJU04899.1"/>
    <property type="molecule type" value="Genomic_DNA"/>
</dbReference>
<dbReference type="Pfam" id="PF07727">
    <property type="entry name" value="RVT_2"/>
    <property type="match status" value="1"/>
</dbReference>
<dbReference type="InterPro" id="IPR013103">
    <property type="entry name" value="RVT_2"/>
</dbReference>
<feature type="region of interest" description="Disordered" evidence="2">
    <location>
        <begin position="1"/>
        <end position="23"/>
    </location>
</feature>
<dbReference type="Proteomes" id="UP001151760">
    <property type="component" value="Unassembled WGS sequence"/>
</dbReference>
<protein>
    <submittedName>
        <fullName evidence="4">Retrovirus-related pol polyprotein from transposon TNT 1-94</fullName>
    </submittedName>
</protein>